<dbReference type="CDD" id="cd00407">
    <property type="entry name" value="Urease_beta"/>
    <property type="match status" value="1"/>
</dbReference>
<dbReference type="UniPathway" id="UPA00258">
    <property type="reaction ID" value="UER00370"/>
</dbReference>
<comment type="cofactor">
    <cofactor evidence="8">
        <name>Ni cation</name>
        <dbReference type="ChEBI" id="CHEBI:25516"/>
    </cofactor>
    <text evidence="8">Binds 2 nickel ions per subunit.</text>
</comment>
<evidence type="ECO:0000256" key="5">
    <source>
        <dbReference type="ARBA" id="ARBA00022801"/>
    </source>
</evidence>
<feature type="binding site" evidence="8">
    <location>
        <position position="635"/>
    </location>
    <ligand>
        <name>Ni(2+)</name>
        <dbReference type="ChEBI" id="CHEBI:49786"/>
        <label>1</label>
    </ligand>
</feature>
<dbReference type="Pfam" id="PF00547">
    <property type="entry name" value="Urease_gamma"/>
    <property type="match status" value="1"/>
</dbReference>
<dbReference type="InterPro" id="IPR029754">
    <property type="entry name" value="Urease_Ni-bd"/>
</dbReference>
<dbReference type="InterPro" id="IPR002026">
    <property type="entry name" value="Urease_gamma/gamma-beta_su"/>
</dbReference>
<feature type="binding site" evidence="8">
    <location>
        <position position="409"/>
    </location>
    <ligand>
        <name>Ni(2+)</name>
        <dbReference type="ChEBI" id="CHEBI:49786"/>
        <label>1</label>
    </ligand>
</feature>
<dbReference type="EC" id="3.5.1.5" evidence="2 6"/>
<dbReference type="NCBIfam" id="NF009686">
    <property type="entry name" value="PRK13207.1"/>
    <property type="match status" value="1"/>
</dbReference>
<evidence type="ECO:0000313" key="12">
    <source>
        <dbReference type="EMBL" id="CAD8393916.1"/>
    </source>
</evidence>
<dbReference type="HAMAP" id="MF_01953">
    <property type="entry name" value="Urease_alpha"/>
    <property type="match status" value="1"/>
</dbReference>
<evidence type="ECO:0000256" key="6">
    <source>
        <dbReference type="PIRNR" id="PIRNR001222"/>
    </source>
</evidence>
<dbReference type="InterPro" id="IPR036461">
    <property type="entry name" value="Urease_betasu_sf"/>
</dbReference>
<dbReference type="InterPro" id="IPR006680">
    <property type="entry name" value="Amidohydro-rel"/>
</dbReference>
<dbReference type="PROSITE" id="PS00145">
    <property type="entry name" value="UREASE_2"/>
    <property type="match status" value="1"/>
</dbReference>
<evidence type="ECO:0000256" key="3">
    <source>
        <dbReference type="ARBA" id="ARBA00022596"/>
    </source>
</evidence>
<sequence>MKLSPRELDHLVLCQAGGVAQKRLARGLRLNHPETVALVSTVLMELVRDGKNSVVELMQLGGTMLGFRQVMPGVPDMVHEVQIEATFPDGTKLITVHNPIRAENGDLSLALYGSGLSSPAQDEFPTEETTATTSYAPGEILVQPGEIVLNEEKEGIQLRVTNKGDRAIQVGSHYHFIETNPMLEFDRKRSLGFRLNIIAGTAIRFEPGEAKVVPLVKINGRRVIQGGHGLVDGECIDDVDPDVILSKATSLGFLNHEEVDESIVKAVSASRVSRDAYVQIFGPTKGDKVHLGDTGLIAVVERDLCAEEYYGDEVKFGGGKVIRDGMGQCSTNYSSSSSPDLVFTNALVVDWSGIFKADVGVKGGRIVAIGKAGNPDIMDEVHPKLIITPCTEIISAEGKILTAGGVDTHVHYICPQVADEALASGVTTLYGGGTGPASGTNATTCTSGKWNIKMMLESTDMWPLNFGFSGKGNASEQESLKEQILAGASGLKLHEDWGTTPKAIDTCLTVADEFDVQISIHTDTLNESGFVEQTIAAFKGRTIHSYHTEGAGGGHAPDIISVVEKPNVLPSSTNPTRPYTVNTVDEHLDMLMVCHHLDSSIPEDVSFAESRIRAETIQAEDLLHDMGALSMISSDSQAMGRVGESIIRTWQTASKMKCQLGQLPEEPFQEADNLRIKRYVSKYTINPAITHGMAKHVGSVEVGKLADLCLWDPRSFGAKPDLVVKGGAIVLAQMGDPNASIPTPEPVLARRMFGGGNSMSIAFVSKVSLPTVKGYRISKNIQPVTNCRSISKSDLKWNSKQPQMTVDPETFQVTADGQLLRCEPVKTNPLAQKYFLF</sequence>
<dbReference type="NCBIfam" id="NF009712">
    <property type="entry name" value="PRK13241.1"/>
    <property type="match status" value="1"/>
</dbReference>
<evidence type="ECO:0000256" key="4">
    <source>
        <dbReference type="ARBA" id="ARBA00022723"/>
    </source>
</evidence>
<evidence type="ECO:0000256" key="7">
    <source>
        <dbReference type="PIRSR" id="PIRSR001222-50"/>
    </source>
</evidence>
<dbReference type="CDD" id="cd00390">
    <property type="entry name" value="Urease_gamma"/>
    <property type="match status" value="1"/>
</dbReference>
<dbReference type="SUPFAM" id="SSF51278">
    <property type="entry name" value="Urease, beta-subunit"/>
    <property type="match status" value="1"/>
</dbReference>
<dbReference type="NCBIfam" id="TIGR00193">
    <property type="entry name" value="urease_gam"/>
    <property type="match status" value="1"/>
</dbReference>
<reference evidence="12" key="1">
    <citation type="submission" date="2021-01" db="EMBL/GenBank/DDBJ databases">
        <authorList>
            <person name="Corre E."/>
            <person name="Pelletier E."/>
            <person name="Niang G."/>
            <person name="Scheremetjew M."/>
            <person name="Finn R."/>
            <person name="Kale V."/>
            <person name="Holt S."/>
            <person name="Cochrane G."/>
            <person name="Meng A."/>
            <person name="Brown T."/>
            <person name="Cohen L."/>
        </authorList>
    </citation>
    <scope>NUCLEOTIDE SEQUENCE</scope>
    <source>
        <strain evidence="12">UTEX LB 2760</strain>
    </source>
</reference>
<protein>
    <recommendedName>
        <fullName evidence="2 6">Urease</fullName>
        <ecNumber evidence="2 6">3.5.1.5</ecNumber>
    </recommendedName>
    <alternativeName>
        <fullName evidence="6">Urea amidohydrolase</fullName>
    </alternativeName>
</protein>
<dbReference type="GO" id="GO:0016151">
    <property type="term" value="F:nickel cation binding"/>
    <property type="evidence" value="ECO:0007669"/>
    <property type="project" value="InterPro"/>
</dbReference>
<dbReference type="SUPFAM" id="SSF51338">
    <property type="entry name" value="Composite domain of metallo-dependent hydrolases"/>
    <property type="match status" value="1"/>
</dbReference>
<dbReference type="PROSITE" id="PS51368">
    <property type="entry name" value="UREASE_3"/>
    <property type="match status" value="1"/>
</dbReference>
<dbReference type="PANTHER" id="PTHR33569">
    <property type="entry name" value="UREASE"/>
    <property type="match status" value="1"/>
</dbReference>
<dbReference type="GO" id="GO:0035550">
    <property type="term" value="C:urease complex"/>
    <property type="evidence" value="ECO:0007669"/>
    <property type="project" value="InterPro"/>
</dbReference>
<dbReference type="Gene3D" id="2.10.150.10">
    <property type="entry name" value="Urease, beta subunit"/>
    <property type="match status" value="1"/>
</dbReference>
<keyword evidence="3 6" id="KW-0533">Nickel</keyword>
<dbReference type="Pfam" id="PF00699">
    <property type="entry name" value="Urease_beta"/>
    <property type="match status" value="1"/>
</dbReference>
<feature type="modified residue" description="N6-carboxylysine" evidence="7">
    <location>
        <position position="492"/>
    </location>
</feature>
<feature type="binding site" evidence="8">
    <location>
        <position position="547"/>
    </location>
    <ligand>
        <name>Ni(2+)</name>
        <dbReference type="ChEBI" id="CHEBI:49786"/>
        <label>2</label>
    </ligand>
</feature>
<gene>
    <name evidence="12" type="ORF">RMAR0315_LOCUS3901</name>
</gene>
<accession>A0A7S0BHB8</accession>
<dbReference type="AlphaFoldDB" id="A0A7S0BHB8"/>
<evidence type="ECO:0000256" key="1">
    <source>
        <dbReference type="ARBA" id="ARBA00004897"/>
    </source>
</evidence>
<dbReference type="Gene3D" id="3.30.280.10">
    <property type="entry name" value="Urease, gamma-like subunit"/>
    <property type="match status" value="1"/>
</dbReference>
<keyword evidence="4 6" id="KW-0479">Metal-binding</keyword>
<dbReference type="InterPro" id="IPR005848">
    <property type="entry name" value="Urease_asu"/>
</dbReference>
<comment type="catalytic activity">
    <reaction evidence="6">
        <text>urea + 2 H2O + H(+) = hydrogencarbonate + 2 NH4(+)</text>
        <dbReference type="Rhea" id="RHEA:20557"/>
        <dbReference type="ChEBI" id="CHEBI:15377"/>
        <dbReference type="ChEBI" id="CHEBI:15378"/>
        <dbReference type="ChEBI" id="CHEBI:16199"/>
        <dbReference type="ChEBI" id="CHEBI:17544"/>
        <dbReference type="ChEBI" id="CHEBI:28938"/>
        <dbReference type="EC" id="3.5.1.5"/>
    </reaction>
</comment>
<evidence type="ECO:0000259" key="11">
    <source>
        <dbReference type="PROSITE" id="PS51368"/>
    </source>
</evidence>
<feature type="binding site" evidence="10">
    <location>
        <position position="494"/>
    </location>
    <ligand>
        <name>substrate</name>
    </ligand>
</feature>
<dbReference type="FunFam" id="3.30.280.10:FF:000001">
    <property type="entry name" value="Urease subunit alpha"/>
    <property type="match status" value="1"/>
</dbReference>
<dbReference type="CDD" id="cd00375">
    <property type="entry name" value="Urease_alpha"/>
    <property type="match status" value="1"/>
</dbReference>
<dbReference type="InterPro" id="IPR032466">
    <property type="entry name" value="Metal_Hydrolase"/>
</dbReference>
<dbReference type="GO" id="GO:0043419">
    <property type="term" value="P:urea catabolic process"/>
    <property type="evidence" value="ECO:0007669"/>
    <property type="project" value="UniProtKB-UniPathway"/>
</dbReference>
<dbReference type="PRINTS" id="PR01752">
    <property type="entry name" value="UREASE"/>
</dbReference>
<dbReference type="InterPro" id="IPR011059">
    <property type="entry name" value="Metal-dep_hydrolase_composite"/>
</dbReference>
<dbReference type="NCBIfam" id="TIGR00192">
    <property type="entry name" value="urease_beta"/>
    <property type="match status" value="1"/>
</dbReference>
<dbReference type="InterPro" id="IPR008221">
    <property type="entry name" value="Urease"/>
</dbReference>
<dbReference type="PROSITE" id="PS01120">
    <property type="entry name" value="UREASE_1"/>
    <property type="match status" value="1"/>
</dbReference>
<dbReference type="InterPro" id="IPR011612">
    <property type="entry name" value="Urease_alpha_N_dom"/>
</dbReference>
<dbReference type="InterPro" id="IPR036463">
    <property type="entry name" value="Urease_gamma_sf"/>
</dbReference>
<comment type="PTM">
    <text evidence="7">Carbamylation allows a single lysine to coordinate two nickel ions.</text>
</comment>
<dbReference type="SUPFAM" id="SSF51556">
    <property type="entry name" value="Metallo-dependent hydrolases"/>
    <property type="match status" value="1"/>
</dbReference>
<dbReference type="Pfam" id="PF00449">
    <property type="entry name" value="Urease_alpha"/>
    <property type="match status" value="1"/>
</dbReference>
<dbReference type="InterPro" id="IPR002019">
    <property type="entry name" value="Urease_beta-like"/>
</dbReference>
<feature type="domain" description="Urease" evidence="11">
    <location>
        <begin position="404"/>
        <end position="837"/>
    </location>
</feature>
<dbReference type="InterPro" id="IPR017950">
    <property type="entry name" value="Urease_AS"/>
</dbReference>
<dbReference type="NCBIfam" id="TIGR01792">
    <property type="entry name" value="urease_alph"/>
    <property type="match status" value="1"/>
</dbReference>
<dbReference type="NCBIfam" id="NF009671">
    <property type="entry name" value="PRK13192.1"/>
    <property type="match status" value="1"/>
</dbReference>
<feature type="active site" description="Proton donor" evidence="9 10">
    <location>
        <position position="595"/>
    </location>
</feature>
<evidence type="ECO:0000256" key="2">
    <source>
        <dbReference type="ARBA" id="ARBA00012934"/>
    </source>
</evidence>
<dbReference type="InterPro" id="IPR017951">
    <property type="entry name" value="Urease_asu_c"/>
</dbReference>
<feature type="binding site" description="via carbamate group" evidence="8">
    <location>
        <position position="492"/>
    </location>
    <ligand>
        <name>Ni(2+)</name>
        <dbReference type="ChEBI" id="CHEBI:49786"/>
        <label>2</label>
    </ligand>
</feature>
<feature type="binding site" description="via carbamate group" evidence="8">
    <location>
        <position position="492"/>
    </location>
    <ligand>
        <name>Ni(2+)</name>
        <dbReference type="ChEBI" id="CHEBI:49786"/>
        <label>1</label>
    </ligand>
</feature>
<organism evidence="12">
    <name type="scientific">Rhodosorus marinus</name>
    <dbReference type="NCBI Taxonomy" id="101924"/>
    <lineage>
        <taxon>Eukaryota</taxon>
        <taxon>Rhodophyta</taxon>
        <taxon>Stylonematophyceae</taxon>
        <taxon>Stylonematales</taxon>
        <taxon>Stylonemataceae</taxon>
        <taxon>Rhodosorus</taxon>
    </lineage>
</organism>
<evidence type="ECO:0000256" key="9">
    <source>
        <dbReference type="PIRSR" id="PIRSR611612-52"/>
    </source>
</evidence>
<evidence type="ECO:0000256" key="8">
    <source>
        <dbReference type="PIRSR" id="PIRSR001222-51"/>
    </source>
</evidence>
<dbReference type="EMBL" id="HBEK01007169">
    <property type="protein sequence ID" value="CAD8393916.1"/>
    <property type="molecule type" value="Transcribed_RNA"/>
</dbReference>
<dbReference type="PIRSF" id="PIRSF001222">
    <property type="entry name" value="Urease"/>
    <property type="match status" value="1"/>
</dbReference>
<comment type="pathway">
    <text evidence="1 6">Nitrogen metabolism; urea degradation; CO(2) and NH(3) from urea (urease route): step 1/1.</text>
</comment>
<dbReference type="SUPFAM" id="SSF54111">
    <property type="entry name" value="Urease, gamma-subunit"/>
    <property type="match status" value="1"/>
</dbReference>
<dbReference type="Pfam" id="PF01979">
    <property type="entry name" value="Amidohydro_1"/>
    <property type="match status" value="1"/>
</dbReference>
<dbReference type="InterPro" id="IPR050069">
    <property type="entry name" value="Urease_subunit"/>
</dbReference>
<proteinExistence type="inferred from homology"/>
<feature type="binding site" evidence="8">
    <location>
        <position position="411"/>
    </location>
    <ligand>
        <name>Ni(2+)</name>
        <dbReference type="ChEBI" id="CHEBI:49786"/>
        <label>1</label>
    </ligand>
</feature>
<name>A0A7S0BHB8_9RHOD</name>
<feature type="binding site" evidence="8">
    <location>
        <position position="521"/>
    </location>
    <ligand>
        <name>Ni(2+)</name>
        <dbReference type="ChEBI" id="CHEBI:49786"/>
        <label>2</label>
    </ligand>
</feature>
<evidence type="ECO:0000256" key="10">
    <source>
        <dbReference type="PROSITE-ProRule" id="PRU00700"/>
    </source>
</evidence>
<dbReference type="PANTHER" id="PTHR33569:SF1">
    <property type="entry name" value="UREASE"/>
    <property type="match status" value="1"/>
</dbReference>
<dbReference type="Gene3D" id="2.30.40.10">
    <property type="entry name" value="Urease, subunit C, domain 1"/>
    <property type="match status" value="1"/>
</dbReference>
<dbReference type="GO" id="GO:0009039">
    <property type="term" value="F:urease activity"/>
    <property type="evidence" value="ECO:0007669"/>
    <property type="project" value="UniProtKB-EC"/>
</dbReference>
<keyword evidence="5 6" id="KW-0378">Hydrolase</keyword>
<dbReference type="Gene3D" id="3.20.20.140">
    <property type="entry name" value="Metal-dependent hydrolases"/>
    <property type="match status" value="1"/>
</dbReference>